<keyword evidence="3" id="KW-1185">Reference proteome</keyword>
<proteinExistence type="predicted"/>
<sequence>MNTLINMLSINLSSTNYLSWKSQILPVLSCQGLLGHVDDTSSLPPAEITQGDKSITNPDYIKWFANDQKAVMILNASLTEEAIAEVFGLQDSPSMWLALENAFCNMSIERVHLLRDQLRQSTKGSDTVSNYGRKFKLICDPFAAVGHPVDETEKIHSFICGLGASFKIFSTSIRTAQSPSKFWDLLVLAESQEMFQKHIHGSSTPAVAFRAETNRGSSNFRARGGRFSRGNISSRGRGRNRRSPHCQLCHNDGHYTNMCPNLATYARQANPSESDLAKAFLTQCNLNPANPDWTSDTGASDHMASSADNLQNATPYTRDANVTFGNDFY</sequence>
<dbReference type="Pfam" id="PF14223">
    <property type="entry name" value="Retrotran_gag_2"/>
    <property type="match status" value="1"/>
</dbReference>
<dbReference type="Proteomes" id="UP000245207">
    <property type="component" value="Unassembled WGS sequence"/>
</dbReference>
<dbReference type="OrthoDB" id="1845088at2759"/>
<dbReference type="PANTHER" id="PTHR47481:SF3">
    <property type="entry name" value="GAG-POLYPEPTIDE OF LTR COPIA-TYPE-RELATED"/>
    <property type="match status" value="1"/>
</dbReference>
<dbReference type="SUPFAM" id="SSF57756">
    <property type="entry name" value="Retrovirus zinc finger-like domains"/>
    <property type="match status" value="1"/>
</dbReference>
<gene>
    <name evidence="2" type="ORF">CTI12_AA556020</name>
</gene>
<feature type="region of interest" description="Disordered" evidence="1">
    <location>
        <begin position="219"/>
        <end position="244"/>
    </location>
</feature>
<name>A0A2U1KWI5_ARTAN</name>
<comment type="caution">
    <text evidence="2">The sequence shown here is derived from an EMBL/GenBank/DDBJ whole genome shotgun (WGS) entry which is preliminary data.</text>
</comment>
<evidence type="ECO:0000313" key="2">
    <source>
        <dbReference type="EMBL" id="PWA41128.1"/>
    </source>
</evidence>
<reference evidence="2 3" key="1">
    <citation type="journal article" date="2018" name="Mol. Plant">
        <title>The genome of Artemisia annua provides insight into the evolution of Asteraceae family and artemisinin biosynthesis.</title>
        <authorList>
            <person name="Shen Q."/>
            <person name="Zhang L."/>
            <person name="Liao Z."/>
            <person name="Wang S."/>
            <person name="Yan T."/>
            <person name="Shi P."/>
            <person name="Liu M."/>
            <person name="Fu X."/>
            <person name="Pan Q."/>
            <person name="Wang Y."/>
            <person name="Lv Z."/>
            <person name="Lu X."/>
            <person name="Zhang F."/>
            <person name="Jiang W."/>
            <person name="Ma Y."/>
            <person name="Chen M."/>
            <person name="Hao X."/>
            <person name="Li L."/>
            <person name="Tang Y."/>
            <person name="Lv G."/>
            <person name="Zhou Y."/>
            <person name="Sun X."/>
            <person name="Brodelius P.E."/>
            <person name="Rose J.K.C."/>
            <person name="Tang K."/>
        </authorList>
    </citation>
    <scope>NUCLEOTIDE SEQUENCE [LARGE SCALE GENOMIC DNA]</scope>
    <source>
        <strain evidence="3">cv. Huhao1</strain>
        <tissue evidence="2">Leaf</tissue>
    </source>
</reference>
<dbReference type="PANTHER" id="PTHR47481">
    <property type="match status" value="1"/>
</dbReference>
<protein>
    <submittedName>
        <fullName evidence="2">Zinc finger, CCHC-type</fullName>
    </submittedName>
</protein>
<evidence type="ECO:0000313" key="3">
    <source>
        <dbReference type="Proteomes" id="UP000245207"/>
    </source>
</evidence>
<dbReference type="GO" id="GO:0008270">
    <property type="term" value="F:zinc ion binding"/>
    <property type="evidence" value="ECO:0007669"/>
    <property type="project" value="InterPro"/>
</dbReference>
<dbReference type="InterPro" id="IPR036875">
    <property type="entry name" value="Znf_CCHC_sf"/>
</dbReference>
<accession>A0A2U1KWI5</accession>
<evidence type="ECO:0000256" key="1">
    <source>
        <dbReference type="SAM" id="MobiDB-lite"/>
    </source>
</evidence>
<organism evidence="2 3">
    <name type="scientific">Artemisia annua</name>
    <name type="common">Sweet wormwood</name>
    <dbReference type="NCBI Taxonomy" id="35608"/>
    <lineage>
        <taxon>Eukaryota</taxon>
        <taxon>Viridiplantae</taxon>
        <taxon>Streptophyta</taxon>
        <taxon>Embryophyta</taxon>
        <taxon>Tracheophyta</taxon>
        <taxon>Spermatophyta</taxon>
        <taxon>Magnoliopsida</taxon>
        <taxon>eudicotyledons</taxon>
        <taxon>Gunneridae</taxon>
        <taxon>Pentapetalae</taxon>
        <taxon>asterids</taxon>
        <taxon>campanulids</taxon>
        <taxon>Asterales</taxon>
        <taxon>Asteraceae</taxon>
        <taxon>Asteroideae</taxon>
        <taxon>Anthemideae</taxon>
        <taxon>Artemisiinae</taxon>
        <taxon>Artemisia</taxon>
    </lineage>
</organism>
<dbReference type="AlphaFoldDB" id="A0A2U1KWI5"/>
<dbReference type="EMBL" id="PKPP01013294">
    <property type="protein sequence ID" value="PWA41128.1"/>
    <property type="molecule type" value="Genomic_DNA"/>
</dbReference>
<dbReference type="GO" id="GO:0003676">
    <property type="term" value="F:nucleic acid binding"/>
    <property type="evidence" value="ECO:0007669"/>
    <property type="project" value="InterPro"/>
</dbReference>